<dbReference type="EMBL" id="ML977154">
    <property type="protein sequence ID" value="KAF1987048.1"/>
    <property type="molecule type" value="Genomic_DNA"/>
</dbReference>
<gene>
    <name evidence="2" type="ORF">K402DRAFT_403962</name>
</gene>
<dbReference type="AlphaFoldDB" id="A0A6G1H257"/>
<evidence type="ECO:0000313" key="2">
    <source>
        <dbReference type="EMBL" id="KAF1987048.1"/>
    </source>
</evidence>
<organism evidence="2 3">
    <name type="scientific">Aulographum hederae CBS 113979</name>
    <dbReference type="NCBI Taxonomy" id="1176131"/>
    <lineage>
        <taxon>Eukaryota</taxon>
        <taxon>Fungi</taxon>
        <taxon>Dikarya</taxon>
        <taxon>Ascomycota</taxon>
        <taxon>Pezizomycotina</taxon>
        <taxon>Dothideomycetes</taxon>
        <taxon>Pleosporomycetidae</taxon>
        <taxon>Aulographales</taxon>
        <taxon>Aulographaceae</taxon>
    </lineage>
</organism>
<feature type="compositionally biased region" description="Basic and acidic residues" evidence="1">
    <location>
        <begin position="387"/>
        <end position="398"/>
    </location>
</feature>
<proteinExistence type="predicted"/>
<feature type="compositionally biased region" description="Basic and acidic residues" evidence="1">
    <location>
        <begin position="341"/>
        <end position="361"/>
    </location>
</feature>
<dbReference type="Proteomes" id="UP000800041">
    <property type="component" value="Unassembled WGS sequence"/>
</dbReference>
<feature type="region of interest" description="Disordered" evidence="1">
    <location>
        <begin position="224"/>
        <end position="254"/>
    </location>
</feature>
<name>A0A6G1H257_9PEZI</name>
<sequence>MDHLASLARGAKGVYAAARKPWDEREESFQRVFQVDRRWNAVGLNRPPAEDDSDECVFDDGACVVLDEDDIGEEDTMYRLTTTRQAGVPPPPTPYDPPTRAQTAYATLLTTVTAASSATLTISDFAGPALTAAALSIRDSLPALRQGLTGIRNELRAVVVDATYGIQETAEERRAGDEFLEAVRMRCSGAGLDERELRENLLADEAVRRRREWEELPGAEARGRVRSGLAPGFGEDDVEDEDGEWVDEEEGADGVEERDYAMARKVVPATKRAPRSADWYEEGDSDQSTEAARAGQDRALKGAREVGREAGQNEIATRQAGRYHAPRDEVLQRARAAAKKNRAEKEKKEKESRVERPHVYDSDPPEEFLQEEDKRKGRKTSFAPAPDGRRITVERRGW</sequence>
<evidence type="ECO:0000256" key="1">
    <source>
        <dbReference type="SAM" id="MobiDB-lite"/>
    </source>
</evidence>
<evidence type="ECO:0000313" key="3">
    <source>
        <dbReference type="Proteomes" id="UP000800041"/>
    </source>
</evidence>
<feature type="compositionally biased region" description="Basic and acidic residues" evidence="1">
    <location>
        <begin position="295"/>
        <end position="308"/>
    </location>
</feature>
<reference evidence="2" key="1">
    <citation type="journal article" date="2020" name="Stud. Mycol.">
        <title>101 Dothideomycetes genomes: a test case for predicting lifestyles and emergence of pathogens.</title>
        <authorList>
            <person name="Haridas S."/>
            <person name="Albert R."/>
            <person name="Binder M."/>
            <person name="Bloem J."/>
            <person name="Labutti K."/>
            <person name="Salamov A."/>
            <person name="Andreopoulos B."/>
            <person name="Baker S."/>
            <person name="Barry K."/>
            <person name="Bills G."/>
            <person name="Bluhm B."/>
            <person name="Cannon C."/>
            <person name="Castanera R."/>
            <person name="Culley D."/>
            <person name="Daum C."/>
            <person name="Ezra D."/>
            <person name="Gonzalez J."/>
            <person name="Henrissat B."/>
            <person name="Kuo A."/>
            <person name="Liang C."/>
            <person name="Lipzen A."/>
            <person name="Lutzoni F."/>
            <person name="Magnuson J."/>
            <person name="Mondo S."/>
            <person name="Nolan M."/>
            <person name="Ohm R."/>
            <person name="Pangilinan J."/>
            <person name="Park H.-J."/>
            <person name="Ramirez L."/>
            <person name="Alfaro M."/>
            <person name="Sun H."/>
            <person name="Tritt A."/>
            <person name="Yoshinaga Y."/>
            <person name="Zwiers L.-H."/>
            <person name="Turgeon B."/>
            <person name="Goodwin S."/>
            <person name="Spatafora J."/>
            <person name="Crous P."/>
            <person name="Grigoriev I."/>
        </authorList>
    </citation>
    <scope>NUCLEOTIDE SEQUENCE</scope>
    <source>
        <strain evidence="2">CBS 113979</strain>
    </source>
</reference>
<accession>A0A6G1H257</accession>
<feature type="compositionally biased region" description="Acidic residues" evidence="1">
    <location>
        <begin position="234"/>
        <end position="254"/>
    </location>
</feature>
<keyword evidence="3" id="KW-1185">Reference proteome</keyword>
<feature type="region of interest" description="Disordered" evidence="1">
    <location>
        <begin position="266"/>
        <end position="398"/>
    </location>
</feature>
<protein>
    <submittedName>
        <fullName evidence="2">Uncharacterized protein</fullName>
    </submittedName>
</protein>